<accession>A0AAN6D4J6</accession>
<comment type="caution">
    <text evidence="2">The sequence shown here is derived from an EMBL/GenBank/DDBJ whole genome shotgun (WGS) entry which is preliminary data.</text>
</comment>
<evidence type="ECO:0000313" key="2">
    <source>
        <dbReference type="EMBL" id="KAG7726757.1"/>
    </source>
</evidence>
<protein>
    <submittedName>
        <fullName evidence="2">Uncharacterized protein</fullName>
    </submittedName>
</protein>
<dbReference type="Proteomes" id="UP000738402">
    <property type="component" value="Unassembled WGS sequence"/>
</dbReference>
<dbReference type="Proteomes" id="UP000697297">
    <property type="component" value="Unassembled WGS sequence"/>
</dbReference>
<reference evidence="2 4" key="1">
    <citation type="journal article" date="2021" name="G3 (Bethesda)">
        <title>Genomic diversity, chromosomal rearrangements, and interspecies hybridization in the ogataea polymorpha species complex.</title>
        <authorList>
            <person name="Hanson S.J."/>
            <person name="Cinneide E.O."/>
            <person name="Salzberg L.I."/>
            <person name="Wolfe K.H."/>
            <person name="McGowan J."/>
            <person name="Fitzpatrick D.A."/>
            <person name="Matlin K."/>
        </authorList>
    </citation>
    <scope>NUCLEOTIDE SEQUENCE</scope>
    <source>
        <strain evidence="3">81-436-3</strain>
        <strain evidence="2">83-405-1</strain>
    </source>
</reference>
<name>A0AAN6D4J6_9ASCO</name>
<feature type="compositionally biased region" description="Polar residues" evidence="1">
    <location>
        <begin position="83"/>
        <end position="127"/>
    </location>
</feature>
<proteinExistence type="predicted"/>
<organism evidence="2 5">
    <name type="scientific">Ogataea haglerorum</name>
    <dbReference type="NCBI Taxonomy" id="1937702"/>
    <lineage>
        <taxon>Eukaryota</taxon>
        <taxon>Fungi</taxon>
        <taxon>Dikarya</taxon>
        <taxon>Ascomycota</taxon>
        <taxon>Saccharomycotina</taxon>
        <taxon>Pichiomycetes</taxon>
        <taxon>Pichiales</taxon>
        <taxon>Pichiaceae</taxon>
        <taxon>Ogataea</taxon>
    </lineage>
</organism>
<dbReference type="AlphaFoldDB" id="A0AAN6D4J6"/>
<keyword evidence="4" id="KW-1185">Reference proteome</keyword>
<gene>
    <name evidence="2" type="ORF">KL933_003040</name>
    <name evidence="3" type="ORF">KL946_003688</name>
</gene>
<evidence type="ECO:0000256" key="1">
    <source>
        <dbReference type="SAM" id="MobiDB-lite"/>
    </source>
</evidence>
<feature type="region of interest" description="Disordered" evidence="1">
    <location>
        <begin position="1"/>
        <end position="127"/>
    </location>
</feature>
<sequence>MAPAQACQPPIPHDIDLEPNYELGLPDLPDLQPKQSLESMGATLDLADFTPPQQHSPLSVSPEIKQPSDQPDPDPQPQPLQHVSRTPANAAADSNAQPSSGSTRTFCQTTARPSSVSTSTMYTRRPA</sequence>
<dbReference type="EMBL" id="JAHLUN010000010">
    <property type="protein sequence ID" value="KAG7763587.1"/>
    <property type="molecule type" value="Genomic_DNA"/>
</dbReference>
<evidence type="ECO:0000313" key="4">
    <source>
        <dbReference type="Proteomes" id="UP000697297"/>
    </source>
</evidence>
<evidence type="ECO:0000313" key="3">
    <source>
        <dbReference type="EMBL" id="KAG7763587.1"/>
    </source>
</evidence>
<evidence type="ECO:0000313" key="5">
    <source>
        <dbReference type="Proteomes" id="UP000738402"/>
    </source>
</evidence>
<dbReference type="EMBL" id="JAHLUH010000008">
    <property type="protein sequence ID" value="KAG7726757.1"/>
    <property type="molecule type" value="Genomic_DNA"/>
</dbReference>